<protein>
    <submittedName>
        <fullName evidence="1">Uncharacterized protein</fullName>
    </submittedName>
</protein>
<dbReference type="KEGG" id="sgs:AVL59_21065"/>
<evidence type="ECO:0000313" key="1">
    <source>
        <dbReference type="EMBL" id="ANP51748.1"/>
    </source>
</evidence>
<reference evidence="1 2" key="1">
    <citation type="submission" date="2016-06" db="EMBL/GenBank/DDBJ databases">
        <title>Complete genome sequence of Streptomyces griseochromogenes ATCC 14511, the Blasticidin S producer.</title>
        <authorList>
            <person name="Wu L."/>
        </authorList>
    </citation>
    <scope>NUCLEOTIDE SEQUENCE [LARGE SCALE GENOMIC DNA]</scope>
    <source>
        <strain evidence="1 2">ATCC 14511</strain>
    </source>
</reference>
<evidence type="ECO:0000313" key="2">
    <source>
        <dbReference type="Proteomes" id="UP000092659"/>
    </source>
</evidence>
<sequence length="60" mass="6539">MDGSTLCADGPRESRCLDSVIGLQISYNYSSPAQLGDKKVAFEEDLRRPLRATDEMGFAG</sequence>
<dbReference type="AlphaFoldDB" id="A0A1B1AYU3"/>
<accession>A0A1B1AYU3</accession>
<proteinExistence type="predicted"/>
<organism evidence="1 2">
    <name type="scientific">Streptomyces griseochromogenes</name>
    <dbReference type="NCBI Taxonomy" id="68214"/>
    <lineage>
        <taxon>Bacteria</taxon>
        <taxon>Bacillati</taxon>
        <taxon>Actinomycetota</taxon>
        <taxon>Actinomycetes</taxon>
        <taxon>Kitasatosporales</taxon>
        <taxon>Streptomycetaceae</taxon>
        <taxon>Streptomyces</taxon>
    </lineage>
</organism>
<gene>
    <name evidence="1" type="ORF">AVL59_21065</name>
</gene>
<dbReference type="EMBL" id="CP016279">
    <property type="protein sequence ID" value="ANP51748.1"/>
    <property type="molecule type" value="Genomic_DNA"/>
</dbReference>
<name>A0A1B1AYU3_9ACTN</name>
<dbReference type="Proteomes" id="UP000092659">
    <property type="component" value="Chromosome"/>
</dbReference>